<dbReference type="GO" id="GO:0005886">
    <property type="term" value="C:plasma membrane"/>
    <property type="evidence" value="ECO:0007669"/>
    <property type="project" value="UniProtKB-SubCell"/>
</dbReference>
<feature type="transmembrane region" description="Helical" evidence="7">
    <location>
        <begin position="367"/>
        <end position="387"/>
    </location>
</feature>
<feature type="domain" description="ABC3 transporter permease C-terminal" evidence="8">
    <location>
        <begin position="284"/>
        <end position="397"/>
    </location>
</feature>
<dbReference type="RefSeq" id="WP_106455093.1">
    <property type="nucleotide sequence ID" value="NZ_PXOH01000001.1"/>
</dbReference>
<keyword evidence="11" id="KW-1185">Reference proteome</keyword>
<feature type="transmembrane region" description="Helical" evidence="7">
    <location>
        <begin position="281"/>
        <end position="305"/>
    </location>
</feature>
<evidence type="ECO:0000256" key="2">
    <source>
        <dbReference type="ARBA" id="ARBA00022475"/>
    </source>
</evidence>
<keyword evidence="5 7" id="KW-0472">Membrane</keyword>
<evidence type="ECO:0000259" key="9">
    <source>
        <dbReference type="Pfam" id="PF12704"/>
    </source>
</evidence>
<comment type="similarity">
    <text evidence="6">Belongs to the ABC-4 integral membrane protein family.</text>
</comment>
<evidence type="ECO:0000256" key="1">
    <source>
        <dbReference type="ARBA" id="ARBA00004651"/>
    </source>
</evidence>
<comment type="subcellular location">
    <subcellularLocation>
        <location evidence="1">Cell membrane</location>
        <topology evidence="1">Multi-pass membrane protein</topology>
    </subcellularLocation>
</comment>
<dbReference type="OrthoDB" id="9770099at2"/>
<evidence type="ECO:0000256" key="7">
    <source>
        <dbReference type="SAM" id="Phobius"/>
    </source>
</evidence>
<name>A0A2T1M3S8_9CHRO</name>
<sequence length="404" mass="43810">MDIKEHFKMAFSAIMSNKLRSILTMLGITVGNASVIAMVGIGEGTQRLTAEQFATLGPNVLFVSLTSRNIRSAIPNARPLVLSDAEAIEKQIPNIVAVSPELFGQFMLTNGQKNAITSIVGTSPEYLQVRNFQIKKGRFLNANDLRRNNRVVVLGSQVAQDLFEKQDPIGEQIRIKNISFEVIGVMRSKGALFGTNQDNQVLVPLTTMAHQLQGKTSIYGVRLHLLAVLVKDKSQLEAAQFQIKNFIRLRHQVNFDDYVKVVPQQTVMDLATQTNEGLTRMLAAIASISLFVGGIGVMNIMLVSVTERTQEIGLRKALGAKEKDILLQFLIEAVILAITGGAIGTFVGVGGMVFAQTFSMMYTSVSVPAIIATLGVSGGIGLIFGVIPARRAASLDPVDALRRS</sequence>
<evidence type="ECO:0000256" key="4">
    <source>
        <dbReference type="ARBA" id="ARBA00022989"/>
    </source>
</evidence>
<keyword evidence="4 7" id="KW-1133">Transmembrane helix</keyword>
<evidence type="ECO:0000313" key="11">
    <source>
        <dbReference type="Proteomes" id="UP000239001"/>
    </source>
</evidence>
<proteinExistence type="inferred from homology"/>
<gene>
    <name evidence="10" type="ORF">C7H19_01400</name>
</gene>
<comment type="caution">
    <text evidence="10">The sequence shown here is derived from an EMBL/GenBank/DDBJ whole genome shotgun (WGS) entry which is preliminary data.</text>
</comment>
<protein>
    <submittedName>
        <fullName evidence="10">ABC transporter permease</fullName>
    </submittedName>
</protein>
<dbReference type="GO" id="GO:0022857">
    <property type="term" value="F:transmembrane transporter activity"/>
    <property type="evidence" value="ECO:0007669"/>
    <property type="project" value="TreeGrafter"/>
</dbReference>
<dbReference type="AlphaFoldDB" id="A0A2T1M3S8"/>
<evidence type="ECO:0000313" key="10">
    <source>
        <dbReference type="EMBL" id="PSF39472.1"/>
    </source>
</evidence>
<dbReference type="Pfam" id="PF12704">
    <property type="entry name" value="MacB_PCD"/>
    <property type="match status" value="1"/>
</dbReference>
<dbReference type="Pfam" id="PF02687">
    <property type="entry name" value="FtsX"/>
    <property type="match status" value="1"/>
</dbReference>
<evidence type="ECO:0000259" key="8">
    <source>
        <dbReference type="Pfam" id="PF02687"/>
    </source>
</evidence>
<evidence type="ECO:0000256" key="5">
    <source>
        <dbReference type="ARBA" id="ARBA00023136"/>
    </source>
</evidence>
<dbReference type="Proteomes" id="UP000239001">
    <property type="component" value="Unassembled WGS sequence"/>
</dbReference>
<evidence type="ECO:0000256" key="6">
    <source>
        <dbReference type="ARBA" id="ARBA00038076"/>
    </source>
</evidence>
<dbReference type="PANTHER" id="PTHR30572:SF4">
    <property type="entry name" value="ABC TRANSPORTER PERMEASE YTRF"/>
    <property type="match status" value="1"/>
</dbReference>
<dbReference type="InterPro" id="IPR050250">
    <property type="entry name" value="Macrolide_Exporter_MacB"/>
</dbReference>
<accession>A0A2T1M3S8</accession>
<reference evidence="10 11" key="2">
    <citation type="submission" date="2018-03" db="EMBL/GenBank/DDBJ databases">
        <authorList>
            <person name="Keele B.F."/>
        </authorList>
    </citation>
    <scope>NUCLEOTIDE SEQUENCE [LARGE SCALE GENOMIC DNA]</scope>
    <source>
        <strain evidence="10 11">CCALA 016</strain>
    </source>
</reference>
<dbReference type="PANTHER" id="PTHR30572">
    <property type="entry name" value="MEMBRANE COMPONENT OF TRANSPORTER-RELATED"/>
    <property type="match status" value="1"/>
</dbReference>
<reference evidence="10 11" key="1">
    <citation type="submission" date="2018-03" db="EMBL/GenBank/DDBJ databases">
        <title>The ancient ancestry and fast evolution of plastids.</title>
        <authorList>
            <person name="Moore K.R."/>
            <person name="Magnabosco C."/>
            <person name="Momper L."/>
            <person name="Gold D.A."/>
            <person name="Bosak T."/>
            <person name="Fournier G.P."/>
        </authorList>
    </citation>
    <scope>NUCLEOTIDE SEQUENCE [LARGE SCALE GENOMIC DNA]</scope>
    <source>
        <strain evidence="10 11">CCALA 016</strain>
    </source>
</reference>
<organism evidence="10 11">
    <name type="scientific">Aphanothece hegewaldii CCALA 016</name>
    <dbReference type="NCBI Taxonomy" id="2107694"/>
    <lineage>
        <taxon>Bacteria</taxon>
        <taxon>Bacillati</taxon>
        <taxon>Cyanobacteriota</taxon>
        <taxon>Cyanophyceae</taxon>
        <taxon>Oscillatoriophycideae</taxon>
        <taxon>Chroococcales</taxon>
        <taxon>Aphanothecaceae</taxon>
        <taxon>Aphanothece</taxon>
    </lineage>
</organism>
<keyword evidence="3 7" id="KW-0812">Transmembrane</keyword>
<dbReference type="EMBL" id="PXOH01000001">
    <property type="protein sequence ID" value="PSF39472.1"/>
    <property type="molecule type" value="Genomic_DNA"/>
</dbReference>
<evidence type="ECO:0000256" key="3">
    <source>
        <dbReference type="ARBA" id="ARBA00022692"/>
    </source>
</evidence>
<dbReference type="InterPro" id="IPR003838">
    <property type="entry name" value="ABC3_permease_C"/>
</dbReference>
<feature type="domain" description="MacB-like periplasmic core" evidence="9">
    <location>
        <begin position="21"/>
        <end position="245"/>
    </location>
</feature>
<feature type="transmembrane region" description="Helical" evidence="7">
    <location>
        <begin position="21"/>
        <end position="42"/>
    </location>
</feature>
<keyword evidence="2" id="KW-1003">Cell membrane</keyword>
<feature type="transmembrane region" description="Helical" evidence="7">
    <location>
        <begin position="326"/>
        <end position="355"/>
    </location>
</feature>
<dbReference type="InterPro" id="IPR025857">
    <property type="entry name" value="MacB_PCD"/>
</dbReference>